<keyword evidence="5" id="KW-0067">ATP-binding</keyword>
<dbReference type="InterPro" id="IPR011527">
    <property type="entry name" value="ABC1_TM_dom"/>
</dbReference>
<dbReference type="InterPro" id="IPR003593">
    <property type="entry name" value="AAA+_ATPase"/>
</dbReference>
<dbReference type="SUPFAM" id="SSF90123">
    <property type="entry name" value="ABC transporter transmembrane region"/>
    <property type="match status" value="1"/>
</dbReference>
<dbReference type="EMBL" id="JAAAIN010003944">
    <property type="protein sequence ID" value="KAG0283398.1"/>
    <property type="molecule type" value="Genomic_DNA"/>
</dbReference>
<dbReference type="Gene3D" id="3.40.50.300">
    <property type="entry name" value="P-loop containing nucleotide triphosphate hydrolases"/>
    <property type="match status" value="1"/>
</dbReference>
<dbReference type="Gene3D" id="1.20.1560.10">
    <property type="entry name" value="ABC transporter type 1, transmembrane domain"/>
    <property type="match status" value="1"/>
</dbReference>
<keyword evidence="2" id="KW-0813">Transport</keyword>
<keyword evidence="4" id="KW-0547">Nucleotide-binding</keyword>
<evidence type="ECO:0008006" key="13">
    <source>
        <dbReference type="Google" id="ProtNLM"/>
    </source>
</evidence>
<dbReference type="GO" id="GO:0140359">
    <property type="term" value="F:ABC-type transporter activity"/>
    <property type="evidence" value="ECO:0007669"/>
    <property type="project" value="InterPro"/>
</dbReference>
<dbReference type="CDD" id="cd03244">
    <property type="entry name" value="ABCC_MRP_domain2"/>
    <property type="match status" value="1"/>
</dbReference>
<dbReference type="Pfam" id="PF00664">
    <property type="entry name" value="ABC_membrane"/>
    <property type="match status" value="1"/>
</dbReference>
<evidence type="ECO:0000256" key="8">
    <source>
        <dbReference type="SAM" id="Phobius"/>
    </source>
</evidence>
<evidence type="ECO:0000256" key="2">
    <source>
        <dbReference type="ARBA" id="ARBA00022448"/>
    </source>
</evidence>
<dbReference type="PROSITE" id="PS50929">
    <property type="entry name" value="ABC_TM1F"/>
    <property type="match status" value="1"/>
</dbReference>
<sequence>MDATMPEDAAKAAAGATANDAGEDDAQLVLAEEAAQSKVGWPLLRAYFKSASYLYSFLSFLIYILSQASQIGVNVWLQHWSSRSEASQRDGVPTFLGVYATLVLCYMASDIGVNLIIFVGAGIRSSRLLHDRLADKVLRLPMSFFDTTPVGRIVNRFSTDMDNLDSELPNNVTDVYYFLSIVLGTIIVISFNLPIFLALVPFLLFFYFWIQVYYMRTSRALKRIHMISKSPLYQHFAETLAGVSTIRAMRCHPRFSAENARKSDKSANAYWAYITANRWLSVRLEFLGAVIVLATALLCIWKMDQLGPGGAGLALSYSLTGMDLVIKNVSVRVEGGEKVGIVGRTGAGKSSLTLALFRLVEAANSHFAKASYNTPDRDVAAASATVAKTTQTGNSDNTALEILDAVEVEDDGGSIEIDGIDISTIGLHDLRRRIAIIPQDPTLFAGTVRENLDPFDEQTDADLWTALERAHLKTHIASLSGGLTHEVSQGGENFSVGQRSLICLARALLRKTKILILDEATAAVDMETDELIQKTIREEFADRTILTIAHRIKTVMDSDKILVLEKGKVVEFEGVGELVRKKGGVFRGFAEQAGEL</sequence>
<evidence type="ECO:0000313" key="11">
    <source>
        <dbReference type="EMBL" id="KAG0283398.1"/>
    </source>
</evidence>
<gene>
    <name evidence="11" type="ORF">BGZ97_008558</name>
</gene>
<feature type="transmembrane region" description="Helical" evidence="8">
    <location>
        <begin position="176"/>
        <end position="209"/>
    </location>
</feature>
<evidence type="ECO:0000259" key="9">
    <source>
        <dbReference type="PROSITE" id="PS50893"/>
    </source>
</evidence>
<proteinExistence type="predicted"/>
<accession>A0A9P6UDJ1</accession>
<dbReference type="InterPro" id="IPR017871">
    <property type="entry name" value="ABC_transporter-like_CS"/>
</dbReference>
<evidence type="ECO:0000256" key="5">
    <source>
        <dbReference type="ARBA" id="ARBA00022840"/>
    </source>
</evidence>
<keyword evidence="12" id="KW-1185">Reference proteome</keyword>
<dbReference type="GO" id="GO:0000329">
    <property type="term" value="C:fungal-type vacuole membrane"/>
    <property type="evidence" value="ECO:0007669"/>
    <property type="project" value="UniProtKB-ARBA"/>
</dbReference>
<dbReference type="FunFam" id="1.20.1560.10:FF:000010">
    <property type="entry name" value="Multidrug resistance-associated ABC transporter"/>
    <property type="match status" value="1"/>
</dbReference>
<feature type="domain" description="ABC transmembrane type-1" evidence="10">
    <location>
        <begin position="57"/>
        <end position="323"/>
    </location>
</feature>
<dbReference type="OrthoDB" id="6500128at2759"/>
<dbReference type="Pfam" id="PF00005">
    <property type="entry name" value="ABC_tran"/>
    <property type="match status" value="2"/>
</dbReference>
<evidence type="ECO:0000256" key="6">
    <source>
        <dbReference type="ARBA" id="ARBA00022989"/>
    </source>
</evidence>
<keyword evidence="6 8" id="KW-1133">Transmembrane helix</keyword>
<dbReference type="SUPFAM" id="SSF52540">
    <property type="entry name" value="P-loop containing nucleoside triphosphate hydrolases"/>
    <property type="match status" value="2"/>
</dbReference>
<dbReference type="InterPro" id="IPR027417">
    <property type="entry name" value="P-loop_NTPase"/>
</dbReference>
<dbReference type="PROSITE" id="PS00211">
    <property type="entry name" value="ABC_TRANSPORTER_1"/>
    <property type="match status" value="1"/>
</dbReference>
<feature type="transmembrane region" description="Helical" evidence="8">
    <location>
        <begin position="98"/>
        <end position="123"/>
    </location>
</feature>
<dbReference type="InterPro" id="IPR050173">
    <property type="entry name" value="ABC_transporter_C-like"/>
</dbReference>
<dbReference type="FunFam" id="3.40.50.300:FF:000163">
    <property type="entry name" value="Multidrug resistance-associated protein member 4"/>
    <property type="match status" value="1"/>
</dbReference>
<evidence type="ECO:0000259" key="10">
    <source>
        <dbReference type="PROSITE" id="PS50929"/>
    </source>
</evidence>
<protein>
    <recommendedName>
        <fullName evidence="13">P-loop containing nucleoside triphosphate hydrolase protein</fullName>
    </recommendedName>
</protein>
<dbReference type="AlphaFoldDB" id="A0A9P6UDJ1"/>
<feature type="transmembrane region" description="Helical" evidence="8">
    <location>
        <begin position="284"/>
        <end position="303"/>
    </location>
</feature>
<feature type="domain" description="ABC transporter" evidence="9">
    <location>
        <begin position="310"/>
        <end position="591"/>
    </location>
</feature>
<keyword evidence="3 8" id="KW-0812">Transmembrane</keyword>
<dbReference type="SMART" id="SM00382">
    <property type="entry name" value="AAA"/>
    <property type="match status" value="1"/>
</dbReference>
<evidence type="ECO:0000256" key="3">
    <source>
        <dbReference type="ARBA" id="ARBA00022692"/>
    </source>
</evidence>
<comment type="subcellular location">
    <subcellularLocation>
        <location evidence="1">Membrane</location>
        <topology evidence="1">Multi-pass membrane protein</topology>
    </subcellularLocation>
</comment>
<dbReference type="CDD" id="cd18580">
    <property type="entry name" value="ABC_6TM_ABCC_D2"/>
    <property type="match status" value="1"/>
</dbReference>
<evidence type="ECO:0000256" key="7">
    <source>
        <dbReference type="ARBA" id="ARBA00023136"/>
    </source>
</evidence>
<evidence type="ECO:0000256" key="4">
    <source>
        <dbReference type="ARBA" id="ARBA00022741"/>
    </source>
</evidence>
<comment type="caution">
    <text evidence="11">The sequence shown here is derived from an EMBL/GenBank/DDBJ whole genome shotgun (WGS) entry which is preliminary data.</text>
</comment>
<organism evidence="11 12">
    <name type="scientific">Linnemannia gamsii</name>
    <dbReference type="NCBI Taxonomy" id="64522"/>
    <lineage>
        <taxon>Eukaryota</taxon>
        <taxon>Fungi</taxon>
        <taxon>Fungi incertae sedis</taxon>
        <taxon>Mucoromycota</taxon>
        <taxon>Mortierellomycotina</taxon>
        <taxon>Mortierellomycetes</taxon>
        <taxon>Mortierellales</taxon>
        <taxon>Mortierellaceae</taxon>
        <taxon>Linnemannia</taxon>
    </lineage>
</organism>
<dbReference type="InterPro" id="IPR036640">
    <property type="entry name" value="ABC1_TM_sf"/>
</dbReference>
<dbReference type="PANTHER" id="PTHR24223">
    <property type="entry name" value="ATP-BINDING CASSETTE SUB-FAMILY C"/>
    <property type="match status" value="1"/>
</dbReference>
<dbReference type="GO" id="GO:0016887">
    <property type="term" value="F:ATP hydrolysis activity"/>
    <property type="evidence" value="ECO:0007669"/>
    <property type="project" value="InterPro"/>
</dbReference>
<feature type="transmembrane region" description="Helical" evidence="8">
    <location>
        <begin position="53"/>
        <end position="77"/>
    </location>
</feature>
<evidence type="ECO:0000256" key="1">
    <source>
        <dbReference type="ARBA" id="ARBA00004141"/>
    </source>
</evidence>
<dbReference type="GO" id="GO:0005524">
    <property type="term" value="F:ATP binding"/>
    <property type="evidence" value="ECO:0007669"/>
    <property type="project" value="UniProtKB-KW"/>
</dbReference>
<name>A0A9P6UDJ1_9FUNG</name>
<dbReference type="InterPro" id="IPR003439">
    <property type="entry name" value="ABC_transporter-like_ATP-bd"/>
</dbReference>
<dbReference type="Proteomes" id="UP000823405">
    <property type="component" value="Unassembled WGS sequence"/>
</dbReference>
<keyword evidence="7 8" id="KW-0472">Membrane</keyword>
<dbReference type="PROSITE" id="PS50893">
    <property type="entry name" value="ABC_TRANSPORTER_2"/>
    <property type="match status" value="1"/>
</dbReference>
<evidence type="ECO:0000313" key="12">
    <source>
        <dbReference type="Proteomes" id="UP000823405"/>
    </source>
</evidence>
<reference evidence="11" key="1">
    <citation type="journal article" date="2020" name="Fungal Divers.">
        <title>Resolving the Mortierellaceae phylogeny through synthesis of multi-gene phylogenetics and phylogenomics.</title>
        <authorList>
            <person name="Vandepol N."/>
            <person name="Liber J."/>
            <person name="Desiro A."/>
            <person name="Na H."/>
            <person name="Kennedy M."/>
            <person name="Barry K."/>
            <person name="Grigoriev I.V."/>
            <person name="Miller A.N."/>
            <person name="O'Donnell K."/>
            <person name="Stajich J.E."/>
            <person name="Bonito G."/>
        </authorList>
    </citation>
    <scope>NUCLEOTIDE SEQUENCE</scope>
    <source>
        <strain evidence="11">NVP60</strain>
    </source>
</reference>
<dbReference type="InterPro" id="IPR044726">
    <property type="entry name" value="ABCC_6TM_D2"/>
</dbReference>